<dbReference type="Proteomes" id="UP000785200">
    <property type="component" value="Unassembled WGS sequence"/>
</dbReference>
<dbReference type="InterPro" id="IPR050872">
    <property type="entry name" value="PPR_P_subfamily"/>
</dbReference>
<keyword evidence="5" id="KW-1185">Reference proteome</keyword>
<feature type="region of interest" description="Disordered" evidence="3">
    <location>
        <begin position="104"/>
        <end position="129"/>
    </location>
</feature>
<evidence type="ECO:0000313" key="5">
    <source>
        <dbReference type="Proteomes" id="UP000785200"/>
    </source>
</evidence>
<dbReference type="AlphaFoldDB" id="A0A9P6VPM6"/>
<organism evidence="4 5">
    <name type="scientific">Hyphodiscus hymeniophilus</name>
    <dbReference type="NCBI Taxonomy" id="353542"/>
    <lineage>
        <taxon>Eukaryota</taxon>
        <taxon>Fungi</taxon>
        <taxon>Dikarya</taxon>
        <taxon>Ascomycota</taxon>
        <taxon>Pezizomycotina</taxon>
        <taxon>Leotiomycetes</taxon>
        <taxon>Helotiales</taxon>
        <taxon>Hyphodiscaceae</taxon>
        <taxon>Hyphodiscus</taxon>
    </lineage>
</organism>
<dbReference type="OrthoDB" id="1908178at2759"/>
<evidence type="ECO:0000256" key="2">
    <source>
        <dbReference type="PROSITE-ProRule" id="PRU00708"/>
    </source>
</evidence>
<evidence type="ECO:0000313" key="4">
    <source>
        <dbReference type="EMBL" id="KAG0652281.1"/>
    </source>
</evidence>
<accession>A0A9P6VPM6</accession>
<dbReference type="PANTHER" id="PTHR46128:SF73">
    <property type="entry name" value="CRIB DOMAIN-CONTAINING PROTEIN"/>
    <property type="match status" value="1"/>
</dbReference>
<comment type="caution">
    <text evidence="4">The sequence shown here is derived from an EMBL/GenBank/DDBJ whole genome shotgun (WGS) entry which is preliminary data.</text>
</comment>
<comment type="similarity">
    <text evidence="1">Belongs to the PPR family. P subfamily.</text>
</comment>
<dbReference type="NCBIfam" id="TIGR00756">
    <property type="entry name" value="PPR"/>
    <property type="match status" value="1"/>
</dbReference>
<feature type="repeat" description="PPR" evidence="2">
    <location>
        <begin position="312"/>
        <end position="346"/>
    </location>
</feature>
<dbReference type="PANTHER" id="PTHR46128">
    <property type="entry name" value="MITOCHONDRIAL GROUP I INTRON SPLICING FACTOR CCM1"/>
    <property type="match status" value="1"/>
</dbReference>
<proteinExistence type="inferred from homology"/>
<feature type="repeat" description="PPR" evidence="2">
    <location>
        <begin position="382"/>
        <end position="416"/>
    </location>
</feature>
<sequence>MSVFRSSSSTSRAIISKLAPPYILPFLYPIDLEQSLRPQIPLRNRLETPRPLIQGPAALEACFFNSLAAAGQCRKHNLKQPVPCTLSTSRRSNISTKWQQAKAATFKRQNHTSASPMEEDRVLKQPVLEPNRTKEELMALVDQYGGESFTDQLPLLEPPNLYQPSDGPYLTVSDKEQDDWPPPQHAWPASEVTMAKLNALGEALRDSSKDPEDIFLLYRDLPAPRVPYLEANTRHRLLRHLAIVERKDERSMLRYFSVVDDMKGAAIPLKVWEWTSALSFASRYVAKSTEVEVEAALHMWREMEHVAGVKSNDATFNVLFDVACKAGKFVLAEMIYKEMQTRGFEFNRYHHVSQIHYYGLKSDGDGARAAYKALVDKGEIVDTVVMNAMISALIRAHEANAAEYIYERMKKIHIETSGSVLPPKSYKARREINKVLMKLAKLAKSKPEMQQVFQRKSILAPDLHTFRILVNYFAIQAGELDKTTKFLDEMAWFEIPVHGALFLALLKGFALHGGIRYTHWTEARLENVWKALLQAIDDDAIDMYMSKWMVVWALRAFAKCSGQPRMVDVWEHIKEKWDPGEEEEDFVVSYALRPLLDGEDMSVKRFDWLLGSL</sequence>
<dbReference type="EMBL" id="VNKQ01000003">
    <property type="protein sequence ID" value="KAG0652281.1"/>
    <property type="molecule type" value="Genomic_DNA"/>
</dbReference>
<dbReference type="InterPro" id="IPR011990">
    <property type="entry name" value="TPR-like_helical_dom_sf"/>
</dbReference>
<gene>
    <name evidence="4" type="ORF">D0Z07_0951</name>
</gene>
<reference evidence="4" key="1">
    <citation type="submission" date="2019-07" db="EMBL/GenBank/DDBJ databases">
        <title>Hyphodiscus hymeniophilus genome sequencing and assembly.</title>
        <authorList>
            <person name="Kramer G."/>
            <person name="Nodwell J."/>
        </authorList>
    </citation>
    <scope>NUCLEOTIDE SEQUENCE</scope>
    <source>
        <strain evidence="4">ATCC 34498</strain>
    </source>
</reference>
<dbReference type="Pfam" id="PF01535">
    <property type="entry name" value="PPR"/>
    <property type="match status" value="2"/>
</dbReference>
<name>A0A9P6VPM6_9HELO</name>
<dbReference type="Gene3D" id="1.25.40.10">
    <property type="entry name" value="Tetratricopeptide repeat domain"/>
    <property type="match status" value="1"/>
</dbReference>
<evidence type="ECO:0000256" key="1">
    <source>
        <dbReference type="ARBA" id="ARBA00007626"/>
    </source>
</evidence>
<dbReference type="InterPro" id="IPR002885">
    <property type="entry name" value="PPR_rpt"/>
</dbReference>
<dbReference type="PROSITE" id="PS51375">
    <property type="entry name" value="PPR"/>
    <property type="match status" value="2"/>
</dbReference>
<evidence type="ECO:0000256" key="3">
    <source>
        <dbReference type="SAM" id="MobiDB-lite"/>
    </source>
</evidence>
<protein>
    <submittedName>
        <fullName evidence="4">Pentatricopeptide repeat-containing</fullName>
    </submittedName>
</protein>